<comment type="catalytic activity">
    <reaction evidence="1">
        <text>ATP + protein L-histidine = ADP + protein N-phospho-L-histidine.</text>
        <dbReference type="EC" id="2.7.13.3"/>
    </reaction>
</comment>
<feature type="transmembrane region" description="Helical" evidence="9">
    <location>
        <begin position="290"/>
        <end position="307"/>
    </location>
</feature>
<feature type="transmembrane region" description="Helical" evidence="9">
    <location>
        <begin position="337"/>
        <end position="353"/>
    </location>
</feature>
<comment type="caution">
    <text evidence="11">The sequence shown here is derived from an EMBL/GenBank/DDBJ whole genome shotgun (WGS) entry which is preliminary data.</text>
</comment>
<organism evidence="11 12">
    <name type="scientific">Mycetocola zhadangensis</name>
    <dbReference type="NCBI Taxonomy" id="1164595"/>
    <lineage>
        <taxon>Bacteria</taxon>
        <taxon>Bacillati</taxon>
        <taxon>Actinomycetota</taxon>
        <taxon>Actinomycetes</taxon>
        <taxon>Micrococcales</taxon>
        <taxon>Microbacteriaceae</taxon>
        <taxon>Mycetocola</taxon>
    </lineage>
</organism>
<evidence type="ECO:0000256" key="1">
    <source>
        <dbReference type="ARBA" id="ARBA00000085"/>
    </source>
</evidence>
<keyword evidence="4" id="KW-0808">Transferase</keyword>
<dbReference type="Gene3D" id="1.20.5.1930">
    <property type="match status" value="1"/>
</dbReference>
<dbReference type="InterPro" id="IPR003594">
    <property type="entry name" value="HATPase_dom"/>
</dbReference>
<dbReference type="GO" id="GO:0046983">
    <property type="term" value="F:protein dimerization activity"/>
    <property type="evidence" value="ECO:0007669"/>
    <property type="project" value="InterPro"/>
</dbReference>
<reference evidence="11 12" key="1">
    <citation type="submission" date="2018-10" db="EMBL/GenBank/DDBJ databases">
        <authorList>
            <person name="Li J."/>
        </authorList>
    </citation>
    <scope>NUCLEOTIDE SEQUENCE [LARGE SCALE GENOMIC DNA]</scope>
    <source>
        <strain evidence="11 12">ZD1-4</strain>
    </source>
</reference>
<feature type="transmembrane region" description="Helical" evidence="9">
    <location>
        <begin position="313"/>
        <end position="330"/>
    </location>
</feature>
<protein>
    <recommendedName>
        <fullName evidence="2">histidine kinase</fullName>
        <ecNumber evidence="2">2.7.13.3</ecNumber>
    </recommendedName>
</protein>
<sequence length="605" mass="63944">MRLRQPTLSEWTIAVACGGWTVVFLLPESEWAAPIALVWAIVILLLPQRPIIGAITLALLQTGLVLTGPTADNPAALASLLIAVYYLGRHAPLRWGAPVGALFLVEVIADRGDATTLVFAAALLAGMFAFGRLVQLRAEAAARAKRVEAALSGVDAEQLAESIVARERIRLGTQALEIIRSSVDVMRAEATQAMDDLDPARIQSIVDRGSIAVEQLRRLLGILRSPASAPSPRIGPSLTRPWADFGIAAALVLLAVAELISSGHSMSPLGWALAISFPLTVVLRRPRPTIAAASAAGIVILMVLVPAPLLTGWGAAGLVTLILLSWSSAAAGQWHAWAAYAALLGSTIIWFATFGPENIPMSLAILGLSAFAASEWSLRNRERLSASTHADRLQSELDQHIHEAVRLERLRIARDLHDVTSHAVGVMVLQASAAQANLRRDPAAARHALLTVQTAGEQALTELGMLVSLLEAAENNAGPGSTLLELLDALASRVRALGLDVEIDADDAPNALIDLAYHVVREGLTNVIRHSKATRVTVEVRATEQTLTIRVTDNGEGARTEAAGFGLSGMSERVQDAGGQFAATTGPGGFQVVADIPIESKAPRS</sequence>
<keyword evidence="9" id="KW-0472">Membrane</keyword>
<proteinExistence type="predicted"/>
<keyword evidence="3" id="KW-0597">Phosphoprotein</keyword>
<evidence type="ECO:0000256" key="8">
    <source>
        <dbReference type="ARBA" id="ARBA00023012"/>
    </source>
</evidence>
<feature type="transmembrane region" description="Helical" evidence="9">
    <location>
        <begin position="71"/>
        <end position="88"/>
    </location>
</feature>
<evidence type="ECO:0000256" key="9">
    <source>
        <dbReference type="SAM" id="Phobius"/>
    </source>
</evidence>
<feature type="domain" description="Histidine kinase/HSP90-like ATPase" evidence="10">
    <location>
        <begin position="511"/>
        <end position="600"/>
    </location>
</feature>
<dbReference type="Pfam" id="PF02518">
    <property type="entry name" value="HATPase_c"/>
    <property type="match status" value="1"/>
</dbReference>
<accession>A0A3L7J4K8</accession>
<evidence type="ECO:0000256" key="2">
    <source>
        <dbReference type="ARBA" id="ARBA00012438"/>
    </source>
</evidence>
<dbReference type="AlphaFoldDB" id="A0A3L7J4K8"/>
<dbReference type="Proteomes" id="UP000282460">
    <property type="component" value="Unassembled WGS sequence"/>
</dbReference>
<name>A0A3L7J4K8_9MICO</name>
<keyword evidence="8" id="KW-0902">Two-component regulatory system</keyword>
<feature type="transmembrane region" description="Helical" evidence="9">
    <location>
        <begin position="7"/>
        <end position="26"/>
    </location>
</feature>
<dbReference type="PANTHER" id="PTHR24421">
    <property type="entry name" value="NITRATE/NITRITE SENSOR PROTEIN NARX-RELATED"/>
    <property type="match status" value="1"/>
</dbReference>
<evidence type="ECO:0000256" key="4">
    <source>
        <dbReference type="ARBA" id="ARBA00022679"/>
    </source>
</evidence>
<dbReference type="SUPFAM" id="SSF55874">
    <property type="entry name" value="ATPase domain of HSP90 chaperone/DNA topoisomerase II/histidine kinase"/>
    <property type="match status" value="1"/>
</dbReference>
<dbReference type="Pfam" id="PF07730">
    <property type="entry name" value="HisKA_3"/>
    <property type="match status" value="1"/>
</dbReference>
<keyword evidence="12" id="KW-1185">Reference proteome</keyword>
<dbReference type="GO" id="GO:0005524">
    <property type="term" value="F:ATP binding"/>
    <property type="evidence" value="ECO:0007669"/>
    <property type="project" value="UniProtKB-KW"/>
</dbReference>
<feature type="transmembrane region" description="Helical" evidence="9">
    <location>
        <begin position="32"/>
        <end position="59"/>
    </location>
</feature>
<keyword evidence="5" id="KW-0547">Nucleotide-binding</keyword>
<evidence type="ECO:0000256" key="6">
    <source>
        <dbReference type="ARBA" id="ARBA00022777"/>
    </source>
</evidence>
<keyword evidence="9" id="KW-1133">Transmembrane helix</keyword>
<dbReference type="EC" id="2.7.13.3" evidence="2"/>
<dbReference type="CDD" id="cd16917">
    <property type="entry name" value="HATPase_UhpB-NarQ-NarX-like"/>
    <property type="match status" value="1"/>
</dbReference>
<dbReference type="RefSeq" id="WP_121657829.1">
    <property type="nucleotide sequence ID" value="NZ_BMEK01000001.1"/>
</dbReference>
<keyword evidence="6" id="KW-0418">Kinase</keyword>
<keyword evidence="9" id="KW-0812">Transmembrane</keyword>
<gene>
    <name evidence="11" type="ORF">D9V28_00795</name>
</gene>
<keyword evidence="7" id="KW-0067">ATP-binding</keyword>
<evidence type="ECO:0000259" key="10">
    <source>
        <dbReference type="SMART" id="SM00387"/>
    </source>
</evidence>
<feature type="transmembrane region" description="Helical" evidence="9">
    <location>
        <begin position="114"/>
        <end position="134"/>
    </location>
</feature>
<evidence type="ECO:0000256" key="3">
    <source>
        <dbReference type="ARBA" id="ARBA00022553"/>
    </source>
</evidence>
<dbReference type="InterPro" id="IPR011712">
    <property type="entry name" value="Sig_transdc_His_kin_sub3_dim/P"/>
</dbReference>
<evidence type="ECO:0000256" key="7">
    <source>
        <dbReference type="ARBA" id="ARBA00022840"/>
    </source>
</evidence>
<dbReference type="EMBL" id="RCWJ01000001">
    <property type="protein sequence ID" value="RLQ85464.1"/>
    <property type="molecule type" value="Genomic_DNA"/>
</dbReference>
<dbReference type="GO" id="GO:0016020">
    <property type="term" value="C:membrane"/>
    <property type="evidence" value="ECO:0007669"/>
    <property type="project" value="InterPro"/>
</dbReference>
<dbReference type="GO" id="GO:0000155">
    <property type="term" value="F:phosphorelay sensor kinase activity"/>
    <property type="evidence" value="ECO:0007669"/>
    <property type="project" value="InterPro"/>
</dbReference>
<evidence type="ECO:0000313" key="11">
    <source>
        <dbReference type="EMBL" id="RLQ85464.1"/>
    </source>
</evidence>
<dbReference type="OrthoDB" id="227596at2"/>
<dbReference type="PANTHER" id="PTHR24421:SF10">
    <property type="entry name" value="NITRATE_NITRITE SENSOR PROTEIN NARQ"/>
    <property type="match status" value="1"/>
</dbReference>
<dbReference type="InterPro" id="IPR036890">
    <property type="entry name" value="HATPase_C_sf"/>
</dbReference>
<dbReference type="InterPro" id="IPR050482">
    <property type="entry name" value="Sensor_HK_TwoCompSys"/>
</dbReference>
<dbReference type="Gene3D" id="3.30.565.10">
    <property type="entry name" value="Histidine kinase-like ATPase, C-terminal domain"/>
    <property type="match status" value="1"/>
</dbReference>
<dbReference type="SMART" id="SM00387">
    <property type="entry name" value="HATPase_c"/>
    <property type="match status" value="1"/>
</dbReference>
<evidence type="ECO:0000313" key="12">
    <source>
        <dbReference type="Proteomes" id="UP000282460"/>
    </source>
</evidence>
<evidence type="ECO:0000256" key="5">
    <source>
        <dbReference type="ARBA" id="ARBA00022741"/>
    </source>
</evidence>